<accession>A0A0P1B4P0</accession>
<keyword evidence="2" id="KW-1185">Reference proteome</keyword>
<dbReference type="Proteomes" id="UP000054928">
    <property type="component" value="Unassembled WGS sequence"/>
</dbReference>
<dbReference type="AlphaFoldDB" id="A0A0P1B4P0"/>
<protein>
    <submittedName>
        <fullName evidence="1">Uncharacterized protein</fullName>
    </submittedName>
</protein>
<sequence>MLSSHDSSVSGKAVESGSVRRAIGDRRRLLRQPRACNMLLQEGERMTGGHHMVLWQFTACY</sequence>
<reference evidence="2" key="1">
    <citation type="submission" date="2014-09" db="EMBL/GenBank/DDBJ databases">
        <authorList>
            <person name="Sharma Rahul"/>
            <person name="Thines Marco"/>
        </authorList>
    </citation>
    <scope>NUCLEOTIDE SEQUENCE [LARGE SCALE GENOMIC DNA]</scope>
</reference>
<dbReference type="RefSeq" id="XP_024586118.1">
    <property type="nucleotide sequence ID" value="XM_024720972.1"/>
</dbReference>
<proteinExistence type="predicted"/>
<evidence type="ECO:0000313" key="1">
    <source>
        <dbReference type="EMBL" id="CEG49749.1"/>
    </source>
</evidence>
<organism evidence="1 2">
    <name type="scientific">Plasmopara halstedii</name>
    <name type="common">Downy mildew of sunflower</name>
    <dbReference type="NCBI Taxonomy" id="4781"/>
    <lineage>
        <taxon>Eukaryota</taxon>
        <taxon>Sar</taxon>
        <taxon>Stramenopiles</taxon>
        <taxon>Oomycota</taxon>
        <taxon>Peronosporomycetes</taxon>
        <taxon>Peronosporales</taxon>
        <taxon>Peronosporaceae</taxon>
        <taxon>Plasmopara</taxon>
    </lineage>
</organism>
<dbReference type="GeneID" id="36402551"/>
<evidence type="ECO:0000313" key="2">
    <source>
        <dbReference type="Proteomes" id="UP000054928"/>
    </source>
</evidence>
<name>A0A0P1B4P0_PLAHL</name>
<dbReference type="EMBL" id="CCYD01003090">
    <property type="protein sequence ID" value="CEG49749.1"/>
    <property type="molecule type" value="Genomic_DNA"/>
</dbReference>